<gene>
    <name evidence="2" type="ORF">BVI061214_02226</name>
</gene>
<keyword evidence="1" id="KW-0472">Membrane</keyword>
<proteinExistence type="predicted"/>
<comment type="caution">
    <text evidence="2">The sequence shown here is derived from an EMBL/GenBank/DDBJ whole genome shotgun (WGS) entry which is preliminary data.</text>
</comment>
<keyword evidence="1" id="KW-0812">Transmembrane</keyword>
<dbReference type="AlphaFoldDB" id="A0A0M9AHL2"/>
<protein>
    <submittedName>
        <fullName evidence="2">Uncharacterized protein</fullName>
    </submittedName>
</protein>
<evidence type="ECO:0000313" key="2">
    <source>
        <dbReference type="EMBL" id="KOX91025.1"/>
    </source>
</evidence>
<accession>A0A0M9AHL2</accession>
<dbReference type="Proteomes" id="UP000037685">
    <property type="component" value="Unassembled WGS sequence"/>
</dbReference>
<keyword evidence="1" id="KW-1133">Transmembrane helix</keyword>
<reference evidence="2 3" key="1">
    <citation type="submission" date="2015-07" db="EMBL/GenBank/DDBJ databases">
        <authorList>
            <person name="Noorani M."/>
        </authorList>
    </citation>
    <scope>NUCLEOTIDE SEQUENCE [LARGE SCALE GENOMIC DNA]</scope>
    <source>
        <strain evidence="3">ATCC 25104 / DSM 625 / JCM 10724 / NBRC 103206 / NCIMB 11243 / YT-1</strain>
    </source>
</reference>
<dbReference type="PATRIC" id="fig|271.14.peg.2297"/>
<sequence length="31" mass="3227">MRSFKYPTLLPLLGWLNGIALALLGAGLGVA</sequence>
<organism evidence="2 3">
    <name type="scientific">Thermus aquaticus</name>
    <dbReference type="NCBI Taxonomy" id="271"/>
    <lineage>
        <taxon>Bacteria</taxon>
        <taxon>Thermotogati</taxon>
        <taxon>Deinococcota</taxon>
        <taxon>Deinococci</taxon>
        <taxon>Thermales</taxon>
        <taxon>Thermaceae</taxon>
        <taxon>Thermus</taxon>
    </lineage>
</organism>
<dbReference type="EMBL" id="LHCI01000106">
    <property type="protein sequence ID" value="KOX91025.1"/>
    <property type="molecule type" value="Genomic_DNA"/>
</dbReference>
<name>A0A0M9AHL2_THEAQ</name>
<evidence type="ECO:0000256" key="1">
    <source>
        <dbReference type="SAM" id="Phobius"/>
    </source>
</evidence>
<evidence type="ECO:0000313" key="3">
    <source>
        <dbReference type="Proteomes" id="UP000037685"/>
    </source>
</evidence>
<feature type="transmembrane region" description="Helical" evidence="1">
    <location>
        <begin position="12"/>
        <end position="30"/>
    </location>
</feature>